<accession>A0A9E3HA86</accession>
<dbReference type="AlphaFoldDB" id="A0A9E3HA86"/>
<evidence type="ECO:0000313" key="1">
    <source>
        <dbReference type="EMBL" id="MBW4433879.1"/>
    </source>
</evidence>
<evidence type="ECO:0000313" key="2">
    <source>
        <dbReference type="Proteomes" id="UP000813215"/>
    </source>
</evidence>
<comment type="caution">
    <text evidence="1">The sequence shown here is derived from an EMBL/GenBank/DDBJ whole genome shotgun (WGS) entry which is preliminary data.</text>
</comment>
<dbReference type="EMBL" id="JAHHHW010000116">
    <property type="protein sequence ID" value="MBW4433879.1"/>
    <property type="molecule type" value="Genomic_DNA"/>
</dbReference>
<reference evidence="1" key="2">
    <citation type="journal article" date="2022" name="Microbiol. Resour. Announc.">
        <title>Metagenome Sequencing to Explore Phylogenomics of Terrestrial Cyanobacteria.</title>
        <authorList>
            <person name="Ward R.D."/>
            <person name="Stajich J.E."/>
            <person name="Johansen J.R."/>
            <person name="Huntemann M."/>
            <person name="Clum A."/>
            <person name="Foster B."/>
            <person name="Foster B."/>
            <person name="Roux S."/>
            <person name="Palaniappan K."/>
            <person name="Varghese N."/>
            <person name="Mukherjee S."/>
            <person name="Reddy T.B.K."/>
            <person name="Daum C."/>
            <person name="Copeland A."/>
            <person name="Chen I.A."/>
            <person name="Ivanova N.N."/>
            <person name="Kyrpides N.C."/>
            <person name="Shapiro N."/>
            <person name="Eloe-Fadrosh E.A."/>
            <person name="Pietrasiak N."/>
        </authorList>
    </citation>
    <scope>NUCLEOTIDE SEQUENCE</scope>
    <source>
        <strain evidence="1">HA4357-MV3</strain>
    </source>
</reference>
<reference evidence="1" key="1">
    <citation type="submission" date="2021-05" db="EMBL/GenBank/DDBJ databases">
        <authorList>
            <person name="Pietrasiak N."/>
            <person name="Ward R."/>
            <person name="Stajich J.E."/>
            <person name="Kurbessoian T."/>
        </authorList>
    </citation>
    <scope>NUCLEOTIDE SEQUENCE</scope>
    <source>
        <strain evidence="1">HA4357-MV3</strain>
    </source>
</reference>
<organism evidence="1 2">
    <name type="scientific">Pelatocladus maniniholoensis HA4357-MV3</name>
    <dbReference type="NCBI Taxonomy" id="1117104"/>
    <lineage>
        <taxon>Bacteria</taxon>
        <taxon>Bacillati</taxon>
        <taxon>Cyanobacteriota</taxon>
        <taxon>Cyanophyceae</taxon>
        <taxon>Nostocales</taxon>
        <taxon>Nostocaceae</taxon>
        <taxon>Pelatocladus</taxon>
    </lineage>
</organism>
<dbReference type="Proteomes" id="UP000813215">
    <property type="component" value="Unassembled WGS sequence"/>
</dbReference>
<gene>
    <name evidence="1" type="ORF">KME28_19745</name>
</gene>
<protein>
    <submittedName>
        <fullName evidence="1">Uncharacterized protein</fullName>
    </submittedName>
</protein>
<name>A0A9E3HA86_9NOST</name>
<proteinExistence type="predicted"/>
<sequence>MILDELDSTSLKSLYLVTERIYRFSQFFCFDTRSGLVAIAQFWILAY</sequence>